<proteinExistence type="predicted"/>
<dbReference type="Proteomes" id="UP000014155">
    <property type="component" value="Unassembled WGS sequence"/>
</dbReference>
<name>S0FV21_RUMCE</name>
<comment type="caution">
    <text evidence="1">The sequence shown here is derived from an EMBL/GenBank/DDBJ whole genome shotgun (WGS) entry which is preliminary data.</text>
</comment>
<dbReference type="InterPro" id="IPR012347">
    <property type="entry name" value="Ferritin-like"/>
</dbReference>
<dbReference type="Pfam" id="PF11553">
    <property type="entry name" value="DUF3231"/>
    <property type="match status" value="2"/>
</dbReference>
<dbReference type="EMBL" id="AORV01000022">
    <property type="protein sequence ID" value="EMS73009.1"/>
    <property type="molecule type" value="Genomic_DNA"/>
</dbReference>
<evidence type="ECO:0000313" key="1">
    <source>
        <dbReference type="EMBL" id="EMS73009.1"/>
    </source>
</evidence>
<dbReference type="RefSeq" id="WP_004624314.1">
    <property type="nucleotide sequence ID" value="NZ_AORV01000022.1"/>
</dbReference>
<reference evidence="1 2" key="1">
    <citation type="journal article" date="2013" name="Genome Announc.">
        <title>Draft Genome Sequence of the Cellulolytic, Mesophilic, Anaerobic Bacterium Clostridium termitidis Strain CT1112 (DSM 5398).</title>
        <authorList>
            <person name="Lal S."/>
            <person name="Ramachandran U."/>
            <person name="Zhang X."/>
            <person name="Munir R."/>
            <person name="Sparling R."/>
            <person name="Levin D.B."/>
        </authorList>
    </citation>
    <scope>NUCLEOTIDE SEQUENCE [LARGE SCALE GENOMIC DNA]</scope>
    <source>
        <strain evidence="1 2">CT1112</strain>
    </source>
</reference>
<gene>
    <name evidence="1" type="ORF">CTER_0913</name>
</gene>
<dbReference type="STRING" id="1195236.CTER_0913"/>
<accession>S0FV21</accession>
<keyword evidence="2" id="KW-1185">Reference proteome</keyword>
<dbReference type="InterPro" id="IPR021617">
    <property type="entry name" value="DUF3231"/>
</dbReference>
<protein>
    <recommendedName>
        <fullName evidence="3">DUF3231 family protein</fullName>
    </recommendedName>
</protein>
<dbReference type="Gene3D" id="1.20.1260.10">
    <property type="match status" value="2"/>
</dbReference>
<sequence>MQDKTRLDILSSEVSGLWSTYMYDSLAICVLEHFIKTLNDTEIHFILKYAEDMSREHINLISGIFEKDGLTVPEGFTREDVDLDAPKLFTDPFYLFYLLNMGMIGMNNYTLILNHSSRIDIRNFFSSCIRESVELYNMTVDTLQKQGLFIKSPRIEFTKNIDFIDTQDFFAGGWFAQKRNLLAQEITTIFANLRFNKVGGDLIAAFGQVAGSAKLKDYFFKGRELATKKTKKLVEFFTDENIPVPSTFDSFVTDSTVSPFSDKLMLFHIVTLIGSSIIQDGAGLATAMRHDLQLHFSASAMDSAKYSEDGLDILIENRWLEQPPQHINHKRLT</sequence>
<dbReference type="PATRIC" id="fig|1195236.3.peg.1203"/>
<organism evidence="1 2">
    <name type="scientific">Ruminiclostridium cellobioparum subsp. termitidis CT1112</name>
    <dbReference type="NCBI Taxonomy" id="1195236"/>
    <lineage>
        <taxon>Bacteria</taxon>
        <taxon>Bacillati</taxon>
        <taxon>Bacillota</taxon>
        <taxon>Clostridia</taxon>
        <taxon>Eubacteriales</taxon>
        <taxon>Oscillospiraceae</taxon>
        <taxon>Ruminiclostridium</taxon>
    </lineage>
</organism>
<dbReference type="AlphaFoldDB" id="S0FV21"/>
<evidence type="ECO:0008006" key="3">
    <source>
        <dbReference type="Google" id="ProtNLM"/>
    </source>
</evidence>
<evidence type="ECO:0000313" key="2">
    <source>
        <dbReference type="Proteomes" id="UP000014155"/>
    </source>
</evidence>
<dbReference type="eggNOG" id="ENOG502Z85B">
    <property type="taxonomic scope" value="Bacteria"/>
</dbReference>